<dbReference type="PROSITE" id="PS51860">
    <property type="entry name" value="REM_1"/>
    <property type="match status" value="1"/>
</dbReference>
<organism evidence="12 13">
    <name type="scientific">Bagarius yarrelli</name>
    <name type="common">Goonch</name>
    <name type="synonym">Bagrus yarrelli</name>
    <dbReference type="NCBI Taxonomy" id="175774"/>
    <lineage>
        <taxon>Eukaryota</taxon>
        <taxon>Metazoa</taxon>
        <taxon>Chordata</taxon>
        <taxon>Craniata</taxon>
        <taxon>Vertebrata</taxon>
        <taxon>Euteleostomi</taxon>
        <taxon>Actinopterygii</taxon>
        <taxon>Neopterygii</taxon>
        <taxon>Teleostei</taxon>
        <taxon>Ostariophysi</taxon>
        <taxon>Siluriformes</taxon>
        <taxon>Sisoridae</taxon>
        <taxon>Sisorinae</taxon>
        <taxon>Bagarius</taxon>
    </lineage>
</organism>
<evidence type="ECO:0000313" key="13">
    <source>
        <dbReference type="Proteomes" id="UP000319801"/>
    </source>
</evidence>
<dbReference type="InterPro" id="IPR057870">
    <property type="entry name" value="HR1_TOCA"/>
</dbReference>
<protein>
    <submittedName>
        <fullName evidence="12">Formin-binding protein 1-like</fullName>
    </submittedName>
</protein>
<feature type="coiled-coil region" evidence="9">
    <location>
        <begin position="315"/>
        <end position="342"/>
    </location>
</feature>
<dbReference type="GO" id="GO:0008289">
    <property type="term" value="F:lipid binding"/>
    <property type="evidence" value="ECO:0007669"/>
    <property type="project" value="UniProtKB-KW"/>
</dbReference>
<sequence length="495" mass="57709">MHSSRGLSRRNCPESLSCSWGTELWDQFDNLEKHTQWGIEFVERYTKFVKERSEIELSYAKQIRYTSCRAFLMTLNELNDYAGQHEVIAENLSTQIISELVRYIQELKAERKAHFHDGRRAQQHIENSWKQLESSKRRFERDCKEADRAQHYFDKMDADINDQADAKQQLNRHQDYEVRTSFAYLQRFNKTNTSTTTPSSPTFSSKFYVKQREYFVTNLATVEVERCCIVLHRIRIWRSDGSRARESMRPCQPPPLPYVTLSEAANGPHSPPHAKSPWPALNDFMRSTHKSSASTLKRGGTIQEDYSHLPPEQRRKKLQAKLNDISKDIQKEMDQRDALNKMKEVYIKNPHMGDPSSVDPRLEEVRQSIEKFQLEAHKYETWLTDVERKLLEKDSTLRRQSAPFDSHGNTGNVATSCAKNRESPDGSYTEDPSTETVQFKSRSTEFDDEFDDEEPLPTIGLISLPFRRYTESVFPTSSVRGNHYRVTIEQMVLGQ</sequence>
<comment type="similarity">
    <text evidence="3">Belongs to the FNBP1 family.</text>
</comment>
<keyword evidence="8 9" id="KW-0175">Coiled coil</keyword>
<accession>A0A556UFL4</accession>
<keyword evidence="6" id="KW-0446">Lipid-binding</keyword>
<evidence type="ECO:0000256" key="3">
    <source>
        <dbReference type="ARBA" id="ARBA00009426"/>
    </source>
</evidence>
<reference evidence="12 13" key="1">
    <citation type="journal article" date="2019" name="Genome Biol. Evol.">
        <title>Whole-Genome Sequencing of the Giant Devil Catfish, Bagarius yarrelli.</title>
        <authorList>
            <person name="Jiang W."/>
            <person name="Lv Y."/>
            <person name="Cheng L."/>
            <person name="Yang K."/>
            <person name="Chao B."/>
            <person name="Wang X."/>
            <person name="Li Y."/>
            <person name="Pan X."/>
            <person name="You X."/>
            <person name="Zhang Y."/>
            <person name="Yang J."/>
            <person name="Li J."/>
            <person name="Zhang X."/>
            <person name="Liu S."/>
            <person name="Sun C."/>
            <person name="Yang J."/>
            <person name="Shi Q."/>
        </authorList>
    </citation>
    <scope>NUCLEOTIDE SEQUENCE [LARGE SCALE GENOMIC DNA]</scope>
    <source>
        <strain evidence="12">JWS20170419001</strain>
        <tissue evidence="12">Muscle</tissue>
    </source>
</reference>
<evidence type="ECO:0000256" key="8">
    <source>
        <dbReference type="PROSITE-ProRule" id="PRU01207"/>
    </source>
</evidence>
<evidence type="ECO:0000256" key="4">
    <source>
        <dbReference type="ARBA" id="ARBA00022475"/>
    </source>
</evidence>
<evidence type="ECO:0000256" key="7">
    <source>
        <dbReference type="ARBA" id="ARBA00023136"/>
    </source>
</evidence>
<feature type="compositionally biased region" description="Polar residues" evidence="10">
    <location>
        <begin position="430"/>
        <end position="441"/>
    </location>
</feature>
<keyword evidence="5" id="KW-0963">Cytoplasm</keyword>
<dbReference type="SUPFAM" id="SSF103657">
    <property type="entry name" value="BAR/IMD domain-like"/>
    <property type="match status" value="1"/>
</dbReference>
<dbReference type="Proteomes" id="UP000319801">
    <property type="component" value="Unassembled WGS sequence"/>
</dbReference>
<evidence type="ECO:0000256" key="1">
    <source>
        <dbReference type="ARBA" id="ARBA00004236"/>
    </source>
</evidence>
<proteinExistence type="inferred from homology"/>
<dbReference type="SMART" id="SM00055">
    <property type="entry name" value="FCH"/>
    <property type="match status" value="1"/>
</dbReference>
<dbReference type="GO" id="GO:0005938">
    <property type="term" value="C:cell cortex"/>
    <property type="evidence" value="ECO:0007669"/>
    <property type="project" value="UniProtKB-SubCell"/>
</dbReference>
<gene>
    <name evidence="12" type="ORF">Baya_9716</name>
</gene>
<dbReference type="InterPro" id="IPR001060">
    <property type="entry name" value="FCH_dom"/>
</dbReference>
<dbReference type="Gene3D" id="1.20.1270.60">
    <property type="entry name" value="Arfaptin homology (AH) domain/BAR domain"/>
    <property type="match status" value="1"/>
</dbReference>
<keyword evidence="13" id="KW-1185">Reference proteome</keyword>
<comment type="subcellular location">
    <subcellularLocation>
        <location evidence="1">Cell membrane</location>
    </subcellularLocation>
    <subcellularLocation>
        <location evidence="2">Cytoplasm</location>
        <location evidence="2">Cell cortex</location>
    </subcellularLocation>
</comment>
<evidence type="ECO:0000256" key="5">
    <source>
        <dbReference type="ARBA" id="ARBA00022490"/>
    </source>
</evidence>
<name>A0A556UFL4_BAGYA</name>
<feature type="compositionally biased region" description="Polar residues" evidence="10">
    <location>
        <begin position="407"/>
        <end position="418"/>
    </location>
</feature>
<comment type="caution">
    <text evidence="12">The sequence shown here is derived from an EMBL/GenBank/DDBJ whole genome shotgun (WGS) entry which is preliminary data.</text>
</comment>
<dbReference type="PANTHER" id="PTHR15735">
    <property type="entry name" value="FCH AND DOUBLE SH3 DOMAINS PROTEIN"/>
    <property type="match status" value="1"/>
</dbReference>
<feature type="region of interest" description="Disordered" evidence="10">
    <location>
        <begin position="265"/>
        <end position="284"/>
    </location>
</feature>
<feature type="region of interest" description="Disordered" evidence="10">
    <location>
        <begin position="400"/>
        <end position="454"/>
    </location>
</feature>
<evidence type="ECO:0000256" key="6">
    <source>
        <dbReference type="ARBA" id="ARBA00023121"/>
    </source>
</evidence>
<dbReference type="InterPro" id="IPR011072">
    <property type="entry name" value="HR1_rho-bd"/>
</dbReference>
<evidence type="ECO:0000256" key="10">
    <source>
        <dbReference type="SAM" id="MobiDB-lite"/>
    </source>
</evidence>
<keyword evidence="4" id="KW-1003">Cell membrane</keyword>
<dbReference type="GO" id="GO:0005886">
    <property type="term" value="C:plasma membrane"/>
    <property type="evidence" value="ECO:0007669"/>
    <property type="project" value="UniProtKB-SubCell"/>
</dbReference>
<evidence type="ECO:0000256" key="2">
    <source>
        <dbReference type="ARBA" id="ARBA00004544"/>
    </source>
</evidence>
<dbReference type="PANTHER" id="PTHR15735:SF22">
    <property type="entry name" value="FORMIN-BINDING PROTEIN 1 ISOFORM X1"/>
    <property type="match status" value="1"/>
</dbReference>
<dbReference type="OrthoDB" id="8783038at2759"/>
<dbReference type="GO" id="GO:0007165">
    <property type="term" value="P:signal transduction"/>
    <property type="evidence" value="ECO:0007669"/>
    <property type="project" value="InterPro"/>
</dbReference>
<keyword evidence="7" id="KW-0472">Membrane</keyword>
<dbReference type="AlphaFoldDB" id="A0A556UFL4"/>
<evidence type="ECO:0000313" key="12">
    <source>
        <dbReference type="EMBL" id="TSO77749.1"/>
    </source>
</evidence>
<evidence type="ECO:0000256" key="9">
    <source>
        <dbReference type="SAM" id="Coils"/>
    </source>
</evidence>
<evidence type="ECO:0000259" key="11">
    <source>
        <dbReference type="PROSITE" id="PS51860"/>
    </source>
</evidence>
<dbReference type="Gene3D" id="6.10.140.470">
    <property type="match status" value="1"/>
</dbReference>
<dbReference type="InterPro" id="IPR027267">
    <property type="entry name" value="AH/BAR_dom_sf"/>
</dbReference>
<dbReference type="Pfam" id="PF00611">
    <property type="entry name" value="FCH"/>
    <property type="match status" value="1"/>
</dbReference>
<dbReference type="Pfam" id="PF25610">
    <property type="entry name" value="HR1_TOCA"/>
    <property type="match status" value="1"/>
</dbReference>
<feature type="domain" description="REM-1" evidence="11">
    <location>
        <begin position="308"/>
        <end position="385"/>
    </location>
</feature>
<dbReference type="EMBL" id="VCAZ01000070">
    <property type="protein sequence ID" value="TSO77749.1"/>
    <property type="molecule type" value="Genomic_DNA"/>
</dbReference>